<protein>
    <submittedName>
        <fullName evidence="1">DUF5343 domain-containing protein</fullName>
    </submittedName>
</protein>
<gene>
    <name evidence="1" type="ORF">NM125_00290</name>
</gene>
<dbReference type="Proteomes" id="UP001139125">
    <property type="component" value="Unassembled WGS sequence"/>
</dbReference>
<dbReference type="AlphaFoldDB" id="A0A9X2L0M3"/>
<reference evidence="1" key="1">
    <citation type="submission" date="2022-06" db="EMBL/GenBank/DDBJ databases">
        <title>Gracilimonas sp. CAU 1638 isolated from sea sediment.</title>
        <authorList>
            <person name="Kim W."/>
        </authorList>
    </citation>
    <scope>NUCLEOTIDE SEQUENCE</scope>
    <source>
        <strain evidence="1">CAU 1638</strain>
    </source>
</reference>
<name>A0A9X2L0M3_9BACT</name>
<dbReference type="RefSeq" id="WP_255131689.1">
    <property type="nucleotide sequence ID" value="NZ_JANDBC010000001.1"/>
</dbReference>
<keyword evidence="2" id="KW-1185">Reference proteome</keyword>
<evidence type="ECO:0000313" key="2">
    <source>
        <dbReference type="Proteomes" id="UP001139125"/>
    </source>
</evidence>
<sequence length="165" mass="19296">MQVNSILMPAGRPTKYKEEYNDQAYKLTLLGATDADLADFFEVEEKTINNWKEEHKEFLQSVTRGKDIADAEVANSFYKRAKGYRYKETREEKKDGKLVKEVVMEKELPGDPGAQLNWLKNRQPNKWRDKVNIDHTTDGESLNERISDEARAERIFELVQRKRKG</sequence>
<dbReference type="EMBL" id="JANDBC010000001">
    <property type="protein sequence ID" value="MCP9290010.1"/>
    <property type="molecule type" value="Genomic_DNA"/>
</dbReference>
<organism evidence="1 2">
    <name type="scientific">Gracilimonas sediminicola</name>
    <dbReference type="NCBI Taxonomy" id="2952158"/>
    <lineage>
        <taxon>Bacteria</taxon>
        <taxon>Pseudomonadati</taxon>
        <taxon>Balneolota</taxon>
        <taxon>Balneolia</taxon>
        <taxon>Balneolales</taxon>
        <taxon>Balneolaceae</taxon>
        <taxon>Gracilimonas</taxon>
    </lineage>
</organism>
<comment type="caution">
    <text evidence="1">The sequence shown here is derived from an EMBL/GenBank/DDBJ whole genome shotgun (WGS) entry which is preliminary data.</text>
</comment>
<proteinExistence type="predicted"/>
<evidence type="ECO:0000313" key="1">
    <source>
        <dbReference type="EMBL" id="MCP9290010.1"/>
    </source>
</evidence>
<accession>A0A9X2L0M3</accession>